<keyword evidence="3" id="KW-1185">Reference proteome</keyword>
<feature type="compositionally biased region" description="Basic and acidic residues" evidence="1">
    <location>
        <begin position="71"/>
        <end position="90"/>
    </location>
</feature>
<reference evidence="2 3" key="1">
    <citation type="submission" date="2024-09" db="EMBL/GenBank/DDBJ databases">
        <authorList>
            <person name="Sun Q."/>
            <person name="Mori K."/>
        </authorList>
    </citation>
    <scope>NUCLEOTIDE SEQUENCE [LARGE SCALE GENOMIC DNA]</scope>
    <source>
        <strain evidence="2 3">CCM 7609</strain>
    </source>
</reference>
<sequence length="90" mass="10395">MNAQVTGWRGSPQAPAISPAPCGVRLSQPSNRPSRKGTAHVPCSGNRPRHHQLCRLRPGGWRPRRHRQRRRLPDHPVRRRLLEVRRGPRR</sequence>
<dbReference type="Proteomes" id="UP001589575">
    <property type="component" value="Unassembled WGS sequence"/>
</dbReference>
<evidence type="ECO:0000256" key="1">
    <source>
        <dbReference type="SAM" id="MobiDB-lite"/>
    </source>
</evidence>
<comment type="caution">
    <text evidence="2">The sequence shown here is derived from an EMBL/GenBank/DDBJ whole genome shotgun (WGS) entry which is preliminary data.</text>
</comment>
<organism evidence="2 3">
    <name type="scientific">Citricoccus parietis</name>
    <dbReference type="NCBI Taxonomy" id="592307"/>
    <lineage>
        <taxon>Bacteria</taxon>
        <taxon>Bacillati</taxon>
        <taxon>Actinomycetota</taxon>
        <taxon>Actinomycetes</taxon>
        <taxon>Micrococcales</taxon>
        <taxon>Micrococcaceae</taxon>
        <taxon>Citricoccus</taxon>
    </lineage>
</organism>
<name>A0ABV5FZF9_9MICC</name>
<proteinExistence type="predicted"/>
<feature type="region of interest" description="Disordered" evidence="1">
    <location>
        <begin position="1"/>
        <end position="90"/>
    </location>
</feature>
<evidence type="ECO:0000313" key="3">
    <source>
        <dbReference type="Proteomes" id="UP001589575"/>
    </source>
</evidence>
<evidence type="ECO:0000313" key="2">
    <source>
        <dbReference type="EMBL" id="MFB9072040.1"/>
    </source>
</evidence>
<protein>
    <submittedName>
        <fullName evidence="2">Uncharacterized protein</fullName>
    </submittedName>
</protein>
<gene>
    <name evidence="2" type="ORF">ACFFX0_12830</name>
</gene>
<dbReference type="EMBL" id="JBHMFI010000001">
    <property type="protein sequence ID" value="MFB9072040.1"/>
    <property type="molecule type" value="Genomic_DNA"/>
</dbReference>
<accession>A0ABV5FZF9</accession>